<feature type="chain" id="PRO_5046854929" description="DUF6438 domain-containing protein" evidence="1">
    <location>
        <begin position="26"/>
        <end position="179"/>
    </location>
</feature>
<dbReference type="Pfam" id="PF20033">
    <property type="entry name" value="DUF6438"/>
    <property type="match status" value="1"/>
</dbReference>
<gene>
    <name evidence="3" type="ORF">HNP60_001719</name>
</gene>
<dbReference type="PROSITE" id="PS51257">
    <property type="entry name" value="PROKAR_LIPOPROTEIN"/>
    <property type="match status" value="1"/>
</dbReference>
<feature type="signal peptide" evidence="1">
    <location>
        <begin position="1"/>
        <end position="25"/>
    </location>
</feature>
<name>A0ABR6NEP9_9SPHN</name>
<keyword evidence="4" id="KW-1185">Reference proteome</keyword>
<sequence>MNFRHLVLLPHMALAGLALSLAGCAAIDAPATGVPASEGPAESIAYEVGPCFGFCPVYNARIASNGTVAFEGIRHTMTIGKQAVTKDAATYRAFAEALAPFRPADGTTASTTCDARISDQQHYRITWTSADGKTTVLEHDRGCRSPRNDRLNAVLEAAPERLGIADLARQTTRPGASRG</sequence>
<protein>
    <recommendedName>
        <fullName evidence="2">DUF6438 domain-containing protein</fullName>
    </recommendedName>
</protein>
<evidence type="ECO:0000313" key="3">
    <source>
        <dbReference type="EMBL" id="MBB5985745.1"/>
    </source>
</evidence>
<organism evidence="3 4">
    <name type="scientific">Sphingobium lignivorans</name>
    <dbReference type="NCBI Taxonomy" id="2735886"/>
    <lineage>
        <taxon>Bacteria</taxon>
        <taxon>Pseudomonadati</taxon>
        <taxon>Pseudomonadota</taxon>
        <taxon>Alphaproteobacteria</taxon>
        <taxon>Sphingomonadales</taxon>
        <taxon>Sphingomonadaceae</taxon>
        <taxon>Sphingobium</taxon>
    </lineage>
</organism>
<keyword evidence="1" id="KW-0732">Signal</keyword>
<accession>A0ABR6NEP9</accession>
<dbReference type="EMBL" id="JACHKA010000001">
    <property type="protein sequence ID" value="MBB5985745.1"/>
    <property type="molecule type" value="Genomic_DNA"/>
</dbReference>
<reference evidence="3 4" key="1">
    <citation type="submission" date="2020-08" db="EMBL/GenBank/DDBJ databases">
        <title>Exploring microbial biodiversity for novel pathways involved in the catabolism of aromatic compounds derived from lignin.</title>
        <authorList>
            <person name="Elkins J."/>
        </authorList>
    </citation>
    <scope>NUCLEOTIDE SEQUENCE [LARGE SCALE GENOMIC DNA]</scope>
    <source>
        <strain evidence="3 4">B1D3A</strain>
    </source>
</reference>
<dbReference type="Proteomes" id="UP001138540">
    <property type="component" value="Unassembled WGS sequence"/>
</dbReference>
<feature type="domain" description="DUF6438" evidence="2">
    <location>
        <begin position="43"/>
        <end position="148"/>
    </location>
</feature>
<comment type="caution">
    <text evidence="3">The sequence shown here is derived from an EMBL/GenBank/DDBJ whole genome shotgun (WGS) entry which is preliminary data.</text>
</comment>
<dbReference type="RefSeq" id="WP_184152458.1">
    <property type="nucleotide sequence ID" value="NZ_JACHKA010000001.1"/>
</dbReference>
<dbReference type="InterPro" id="IPR045497">
    <property type="entry name" value="DUF6438"/>
</dbReference>
<evidence type="ECO:0000259" key="2">
    <source>
        <dbReference type="Pfam" id="PF20033"/>
    </source>
</evidence>
<proteinExistence type="predicted"/>
<evidence type="ECO:0000256" key="1">
    <source>
        <dbReference type="SAM" id="SignalP"/>
    </source>
</evidence>
<evidence type="ECO:0000313" key="4">
    <source>
        <dbReference type="Proteomes" id="UP001138540"/>
    </source>
</evidence>